<feature type="compositionally biased region" description="Basic and acidic residues" evidence="4">
    <location>
        <begin position="20"/>
        <end position="29"/>
    </location>
</feature>
<protein>
    <recommendedName>
        <fullName evidence="9">Protein kinase domain-containing protein</fullName>
    </recommendedName>
</protein>
<feature type="compositionally biased region" description="Basic residues" evidence="4">
    <location>
        <begin position="1"/>
        <end position="13"/>
    </location>
</feature>
<dbReference type="PROSITE" id="PS00108">
    <property type="entry name" value="PROTEIN_KINASE_ST"/>
    <property type="match status" value="1"/>
</dbReference>
<dbReference type="SUPFAM" id="SSF56112">
    <property type="entry name" value="Protein kinase-like (PK-like)"/>
    <property type="match status" value="1"/>
</dbReference>
<dbReference type="FunFam" id="3.30.200.20:FF:000042">
    <property type="entry name" value="Aurora kinase A"/>
    <property type="match status" value="1"/>
</dbReference>
<feature type="region of interest" description="Disordered" evidence="4">
    <location>
        <begin position="610"/>
        <end position="641"/>
    </location>
</feature>
<feature type="compositionally biased region" description="Basic and acidic residues" evidence="4">
    <location>
        <begin position="536"/>
        <end position="548"/>
    </location>
</feature>
<dbReference type="PROSITE" id="PS50003">
    <property type="entry name" value="PH_DOMAIN"/>
    <property type="match status" value="1"/>
</dbReference>
<dbReference type="GO" id="GO:0004672">
    <property type="term" value="F:protein kinase activity"/>
    <property type="evidence" value="ECO:0007669"/>
    <property type="project" value="InterPro"/>
</dbReference>
<dbReference type="InterPro" id="IPR017441">
    <property type="entry name" value="Protein_kinase_ATP_BS"/>
</dbReference>
<reference evidence="8" key="1">
    <citation type="submission" date="2021-01" db="EMBL/GenBank/DDBJ databases">
        <authorList>
            <person name="Corre E."/>
            <person name="Pelletier E."/>
            <person name="Niang G."/>
            <person name="Scheremetjew M."/>
            <person name="Finn R."/>
            <person name="Kale V."/>
            <person name="Holt S."/>
            <person name="Cochrane G."/>
            <person name="Meng A."/>
            <person name="Brown T."/>
            <person name="Cohen L."/>
        </authorList>
    </citation>
    <scope>NUCLEOTIDE SEQUENCE</scope>
    <source>
        <strain evidence="8">SAG 36.94</strain>
    </source>
</reference>
<name>A0A6T6D850_9RHOD</name>
<dbReference type="InterPro" id="IPR011009">
    <property type="entry name" value="Kinase-like_dom_sf"/>
</dbReference>
<dbReference type="SMART" id="SM00233">
    <property type="entry name" value="PH"/>
    <property type="match status" value="1"/>
</dbReference>
<feature type="region of interest" description="Disordered" evidence="4">
    <location>
        <begin position="1"/>
        <end position="44"/>
    </location>
</feature>
<sequence length="692" mass="78219">MVGRRRLRIRRPPSRISEGSSRKSGEVESRTGGGAERSSGWRRQGAHVFPREARKNGWVYIKYRGTLGRRLRYAEIARGCLSWKKTPRRRTLERLVLDSCQVAEGDDQELLLTTAGKTIILRLQNKSLRDEWIRCIQRASSDVMDHYFIRGKLIGRGSFGEVFLGTSIDTGEVVAIKTVDRRKISSAKELEFVRREIDIARLLYHRCIVRIHDVFDESDKVHFVMEYLGGGDLFDAIAEENHFSEKIAVDIIRDILEAVAYIHEKNIVHRDLKPENILCCSKTWPYNVKIADFGTARRSQECEVSSDRSMMSTFVGTPYYMAPEILAGREYSFPVDMWACGVMLFAMIAGRLPWNAVSESEYCRLSQREEVKFPSSEWEHISEDAKSMVRGLLQVDVSRRMTAREALCHRWLNTEQISVRRIPTDRSVLSMRRRRSLATGISDLAHKEEALNRLAALKQEEPFIEEAMEILRSSEVWGTKPISDQSDKNGLVLTAENFHAHSLRPTDFGLGSPVTQTALSDDGDEEGQESGYETRAGSENKDDCNRDREKRTIATVNAGSNCRDGIQDSHSVQEVYPENTEASTEMIQILNRLETIWRDCLPDVPREVPASPLMHRAPSDPAAVGARRSSSGPDDASQLSDTDSFNAWQVTPEVLEPGGVNLSNTGSRDNYEEAGEAGVFIPTAVTVFYECR</sequence>
<evidence type="ECO:0000259" key="6">
    <source>
        <dbReference type="PROSITE" id="PS50011"/>
    </source>
</evidence>
<dbReference type="GO" id="GO:0005524">
    <property type="term" value="F:ATP binding"/>
    <property type="evidence" value="ECO:0007669"/>
    <property type="project" value="UniProtKB-UniRule"/>
</dbReference>
<dbReference type="InterPro" id="IPR008271">
    <property type="entry name" value="Ser/Thr_kinase_AS"/>
</dbReference>
<keyword evidence="1 3" id="KW-0547">Nucleotide-binding</keyword>
<dbReference type="CDD" id="cd05117">
    <property type="entry name" value="STKc_CAMK"/>
    <property type="match status" value="1"/>
</dbReference>
<dbReference type="PROSITE" id="PS50011">
    <property type="entry name" value="PROTEIN_KINASE_DOM"/>
    <property type="match status" value="1"/>
</dbReference>
<dbReference type="Pfam" id="PF00069">
    <property type="entry name" value="Pkinase"/>
    <property type="match status" value="1"/>
</dbReference>
<gene>
    <name evidence="7" type="ORF">CCAE0312_LOCUS9857</name>
    <name evidence="8" type="ORF">CCAE0312_LOCUS9858</name>
</gene>
<evidence type="ECO:0000313" key="8">
    <source>
        <dbReference type="EMBL" id="CAD9237759.1"/>
    </source>
</evidence>
<feature type="region of interest" description="Disordered" evidence="4">
    <location>
        <begin position="504"/>
        <end position="548"/>
    </location>
</feature>
<dbReference type="PROSITE" id="PS00107">
    <property type="entry name" value="PROTEIN_KINASE_ATP"/>
    <property type="match status" value="1"/>
</dbReference>
<feature type="domain" description="PH" evidence="5">
    <location>
        <begin position="52"/>
        <end position="141"/>
    </location>
</feature>
<feature type="domain" description="Protein kinase" evidence="6">
    <location>
        <begin position="148"/>
        <end position="412"/>
    </location>
</feature>
<dbReference type="PANTHER" id="PTHR24347">
    <property type="entry name" value="SERINE/THREONINE-PROTEIN KINASE"/>
    <property type="match status" value="1"/>
</dbReference>
<dbReference type="AlphaFoldDB" id="A0A6T6D850"/>
<dbReference type="SUPFAM" id="SSF50729">
    <property type="entry name" value="PH domain-like"/>
    <property type="match status" value="1"/>
</dbReference>
<evidence type="ECO:0000259" key="5">
    <source>
        <dbReference type="PROSITE" id="PS50003"/>
    </source>
</evidence>
<proteinExistence type="predicted"/>
<evidence type="ECO:0000256" key="3">
    <source>
        <dbReference type="PROSITE-ProRule" id="PRU10141"/>
    </source>
</evidence>
<dbReference type="InterPro" id="IPR001849">
    <property type="entry name" value="PH_domain"/>
</dbReference>
<feature type="compositionally biased region" description="Polar residues" evidence="4">
    <location>
        <begin position="628"/>
        <end position="641"/>
    </location>
</feature>
<evidence type="ECO:0000256" key="1">
    <source>
        <dbReference type="ARBA" id="ARBA00022741"/>
    </source>
</evidence>
<dbReference type="InterPro" id="IPR000719">
    <property type="entry name" value="Prot_kinase_dom"/>
</dbReference>
<evidence type="ECO:0000256" key="2">
    <source>
        <dbReference type="ARBA" id="ARBA00022840"/>
    </source>
</evidence>
<keyword evidence="2 3" id="KW-0067">ATP-binding</keyword>
<dbReference type="EMBL" id="HBGH01017758">
    <property type="protein sequence ID" value="CAD9237759.1"/>
    <property type="molecule type" value="Transcribed_RNA"/>
</dbReference>
<dbReference type="Gene3D" id="1.10.510.10">
    <property type="entry name" value="Transferase(Phosphotransferase) domain 1"/>
    <property type="match status" value="1"/>
</dbReference>
<evidence type="ECO:0008006" key="9">
    <source>
        <dbReference type="Google" id="ProtNLM"/>
    </source>
</evidence>
<feature type="binding site" evidence="3">
    <location>
        <position position="177"/>
    </location>
    <ligand>
        <name>ATP</name>
        <dbReference type="ChEBI" id="CHEBI:30616"/>
    </ligand>
</feature>
<dbReference type="SMART" id="SM00220">
    <property type="entry name" value="S_TKc"/>
    <property type="match status" value="1"/>
</dbReference>
<dbReference type="Gene3D" id="2.30.29.30">
    <property type="entry name" value="Pleckstrin-homology domain (PH domain)/Phosphotyrosine-binding domain (PTB)"/>
    <property type="match status" value="1"/>
</dbReference>
<evidence type="ECO:0000313" key="7">
    <source>
        <dbReference type="EMBL" id="CAD9237758.1"/>
    </source>
</evidence>
<dbReference type="EMBL" id="HBGH01017757">
    <property type="protein sequence ID" value="CAD9237758.1"/>
    <property type="molecule type" value="Transcribed_RNA"/>
</dbReference>
<accession>A0A6T6D850</accession>
<evidence type="ECO:0000256" key="4">
    <source>
        <dbReference type="SAM" id="MobiDB-lite"/>
    </source>
</evidence>
<dbReference type="InterPro" id="IPR011993">
    <property type="entry name" value="PH-like_dom_sf"/>
</dbReference>
<dbReference type="FunFam" id="1.10.510.10:FF:000571">
    <property type="entry name" value="Maternal embryonic leucine zipper kinase"/>
    <property type="match status" value="1"/>
</dbReference>
<organism evidence="8">
    <name type="scientific">Compsopogon caeruleus</name>
    <dbReference type="NCBI Taxonomy" id="31354"/>
    <lineage>
        <taxon>Eukaryota</taxon>
        <taxon>Rhodophyta</taxon>
        <taxon>Compsopogonophyceae</taxon>
        <taxon>Compsopogonales</taxon>
        <taxon>Compsopogonaceae</taxon>
        <taxon>Compsopogon</taxon>
    </lineage>
</organism>